<protein>
    <submittedName>
        <fullName evidence="9">Carboxy terminal-processing peptidase</fullName>
        <ecNumber evidence="9">3.4.21.102</ecNumber>
    </submittedName>
</protein>
<dbReference type="SUPFAM" id="SSF50156">
    <property type="entry name" value="PDZ domain-like"/>
    <property type="match status" value="1"/>
</dbReference>
<dbReference type="CDD" id="cd07560">
    <property type="entry name" value="Peptidase_S41_CPP"/>
    <property type="match status" value="1"/>
</dbReference>
<evidence type="ECO:0000256" key="6">
    <source>
        <dbReference type="SAM" id="Coils"/>
    </source>
</evidence>
<dbReference type="PROSITE" id="PS50106">
    <property type="entry name" value="PDZ"/>
    <property type="match status" value="1"/>
</dbReference>
<evidence type="ECO:0000313" key="9">
    <source>
        <dbReference type="EMBL" id="MCK0536336.1"/>
    </source>
</evidence>
<dbReference type="Pfam" id="PF00595">
    <property type="entry name" value="PDZ"/>
    <property type="match status" value="1"/>
</dbReference>
<keyword evidence="2 5" id="KW-0645">Protease</keyword>
<dbReference type="GO" id="GO:0004252">
    <property type="term" value="F:serine-type endopeptidase activity"/>
    <property type="evidence" value="ECO:0007669"/>
    <property type="project" value="UniProtKB-EC"/>
</dbReference>
<dbReference type="CDD" id="cd06782">
    <property type="entry name" value="cpPDZ_CPP-like"/>
    <property type="match status" value="1"/>
</dbReference>
<reference evidence="9" key="1">
    <citation type="submission" date="2022-04" db="EMBL/GenBank/DDBJ databases">
        <title>Alcanivorax sp. CY1518 draft genome sequence.</title>
        <authorList>
            <person name="Zhao G."/>
            <person name="An M."/>
        </authorList>
    </citation>
    <scope>NUCLEOTIDE SEQUENCE</scope>
    <source>
        <strain evidence="9">CY1518</strain>
    </source>
</reference>
<dbReference type="InterPro" id="IPR020992">
    <property type="entry name" value="Tail_Prtase_C"/>
</dbReference>
<evidence type="ECO:0000256" key="2">
    <source>
        <dbReference type="ARBA" id="ARBA00022670"/>
    </source>
</evidence>
<dbReference type="Gene3D" id="2.30.42.10">
    <property type="match status" value="1"/>
</dbReference>
<evidence type="ECO:0000256" key="4">
    <source>
        <dbReference type="ARBA" id="ARBA00022825"/>
    </source>
</evidence>
<dbReference type="NCBIfam" id="TIGR00225">
    <property type="entry name" value="prc"/>
    <property type="match status" value="1"/>
</dbReference>
<dbReference type="EMBL" id="JALKII010000001">
    <property type="protein sequence ID" value="MCK0536336.1"/>
    <property type="molecule type" value="Genomic_DNA"/>
</dbReference>
<keyword evidence="10" id="KW-1185">Reference proteome</keyword>
<dbReference type="PANTHER" id="PTHR32060">
    <property type="entry name" value="TAIL-SPECIFIC PROTEASE"/>
    <property type="match status" value="1"/>
</dbReference>
<dbReference type="RefSeq" id="WP_246947450.1">
    <property type="nucleotide sequence ID" value="NZ_JALKII010000001.1"/>
</dbReference>
<dbReference type="Pfam" id="PF11818">
    <property type="entry name" value="DUF3340"/>
    <property type="match status" value="1"/>
</dbReference>
<dbReference type="SMART" id="SM00228">
    <property type="entry name" value="PDZ"/>
    <property type="match status" value="1"/>
</dbReference>
<dbReference type="Pfam" id="PF17804">
    <property type="entry name" value="TSP_NTD"/>
    <property type="match status" value="1"/>
</dbReference>
<dbReference type="Proteomes" id="UP001165524">
    <property type="component" value="Unassembled WGS sequence"/>
</dbReference>
<organism evidence="9 10">
    <name type="scientific">Alcanivorax quisquiliarum</name>
    <dbReference type="NCBI Taxonomy" id="2933565"/>
    <lineage>
        <taxon>Bacteria</taxon>
        <taxon>Pseudomonadati</taxon>
        <taxon>Pseudomonadota</taxon>
        <taxon>Gammaproteobacteria</taxon>
        <taxon>Oceanospirillales</taxon>
        <taxon>Alcanivoracaceae</taxon>
        <taxon>Alcanivorax</taxon>
    </lineage>
</organism>
<proteinExistence type="inferred from homology"/>
<dbReference type="InterPro" id="IPR001478">
    <property type="entry name" value="PDZ"/>
</dbReference>
<evidence type="ECO:0000256" key="7">
    <source>
        <dbReference type="SAM" id="MobiDB-lite"/>
    </source>
</evidence>
<feature type="domain" description="PDZ" evidence="8">
    <location>
        <begin position="247"/>
        <end position="317"/>
    </location>
</feature>
<dbReference type="InterPro" id="IPR029045">
    <property type="entry name" value="ClpP/crotonase-like_dom_sf"/>
</dbReference>
<comment type="caution">
    <text evidence="9">The sequence shown here is derived from an EMBL/GenBank/DDBJ whole genome shotgun (WGS) entry which is preliminary data.</text>
</comment>
<keyword evidence="6" id="KW-0175">Coiled coil</keyword>
<accession>A0ABT0E3F5</accession>
<keyword evidence="4 5" id="KW-0720">Serine protease</keyword>
<feature type="compositionally biased region" description="Acidic residues" evidence="7">
    <location>
        <begin position="675"/>
        <end position="684"/>
    </location>
</feature>
<feature type="region of interest" description="Disordered" evidence="7">
    <location>
        <begin position="664"/>
        <end position="690"/>
    </location>
</feature>
<evidence type="ECO:0000256" key="1">
    <source>
        <dbReference type="ARBA" id="ARBA00009179"/>
    </source>
</evidence>
<gene>
    <name evidence="9" type="ORF">MU846_01280</name>
</gene>
<keyword evidence="3 5" id="KW-0378">Hydrolase</keyword>
<evidence type="ECO:0000256" key="5">
    <source>
        <dbReference type="RuleBase" id="RU004404"/>
    </source>
</evidence>
<comment type="similarity">
    <text evidence="1 5">Belongs to the peptidase S41A family.</text>
</comment>
<dbReference type="InterPro" id="IPR036034">
    <property type="entry name" value="PDZ_sf"/>
</dbReference>
<feature type="coiled-coil region" evidence="6">
    <location>
        <begin position="614"/>
        <end position="653"/>
    </location>
</feature>
<dbReference type="PANTHER" id="PTHR32060:SF22">
    <property type="entry name" value="CARBOXYL-TERMINAL-PROCESSING PEPTIDASE 3, CHLOROPLASTIC"/>
    <property type="match status" value="1"/>
</dbReference>
<dbReference type="EC" id="3.4.21.102" evidence="9"/>
<dbReference type="InterPro" id="IPR040573">
    <property type="entry name" value="TSP_N"/>
</dbReference>
<dbReference type="SMART" id="SM00245">
    <property type="entry name" value="TSPc"/>
    <property type="match status" value="1"/>
</dbReference>
<sequence length="711" mass="79998">MTRRTTLIRNFSILALIIAAALQVSGALTVNPRPDPVSTGGLAPLEVHGAAARGIVERLQGHYRQLRFDDSLSEKVFNRYLRDLDPQRLYFLQEDIQAFDRYRLVMDDQLRKGDLAAGYDIFNLYQQRVSERLEYLLAKLEKGLDELDFGTDGSVLLDRSEEPWAASPEAMDDIWERRLLNAVLSMRLDGVEDDEIADRLKRRYSSQLNRIRQNGPEDVFQIYINALTQTFDPHTSYFTPHNSENFNISMSRSLEGIGAVLQAEDEYTKVVRLVPGGPAAKAGQLKPADRIVGVAQEDQEIVNVIGWRLDEVVNLIRGPKGTSVRLEIIPAGSASEHNTRVVVIERNKVMLEEQAAQKRVIEIERSDDEPLRLGVIRIPAFYLDFDAYHRGDANYTSTTRDVSRLLQALNDEEPGIDGLVIDLRNNGGGSLHEATQLVSLFIGGGPTVQVRDARGRVQVERDKVPGSLYSGPMAVLVNRFSASASEIFAGAMQDYGRAVIVGDYTFGKGTVQTLLPLGHGQLKLTQAKFYRVSGSSNQHLGVVPDVELPYLVDREEIGESALPNALPWDKIDPTQYKPHFNLTPLFSTLREQHDQRLEVNPEFVYVREQLALLQEQREKKAVSLNEKLRRQEQERLENRRLAIENNRRKATGEELLKDMAELRALDEQRALDPESANDGEDDSPDPYLLETGQVLADLVQLLQDKQVAKSN</sequence>
<dbReference type="Pfam" id="PF03572">
    <property type="entry name" value="Peptidase_S41"/>
    <property type="match status" value="1"/>
</dbReference>
<evidence type="ECO:0000256" key="3">
    <source>
        <dbReference type="ARBA" id="ARBA00022801"/>
    </source>
</evidence>
<dbReference type="InterPro" id="IPR005151">
    <property type="entry name" value="Tail-specific_protease"/>
</dbReference>
<evidence type="ECO:0000313" key="10">
    <source>
        <dbReference type="Proteomes" id="UP001165524"/>
    </source>
</evidence>
<dbReference type="InterPro" id="IPR004447">
    <property type="entry name" value="Peptidase_S41A"/>
</dbReference>
<name>A0ABT0E3F5_9GAMM</name>
<dbReference type="SUPFAM" id="SSF52096">
    <property type="entry name" value="ClpP/crotonase"/>
    <property type="match status" value="1"/>
</dbReference>
<dbReference type="Gene3D" id="3.90.226.10">
    <property type="entry name" value="2-enoyl-CoA Hydratase, Chain A, domain 1"/>
    <property type="match status" value="1"/>
</dbReference>
<evidence type="ECO:0000259" key="8">
    <source>
        <dbReference type="PROSITE" id="PS50106"/>
    </source>
</evidence>